<sequence>MTAASSSAELLDAPPAGGQPTAHFAENGAEYGPSVAEHETGNKSRNPVKQLSEHSSDLAADSTPPPTDQDFSVHARAGEPLGPPRFGLTGFSSGIAIPEENPGSETTPVATPATPVGRGFLVVTSSREEIEGARAFFKEWKDKETGGQKAHARERSTVFSLMQYRRHPETGAVIWTQEQFDKLIAALDRDEILDRAAAIWQDSDTDDEGTPVPVHMHAAIKLKAGAEKSIRWISDRAEMPASRIQTPKELRAAEGKSVEFGPMAAERAFWDFCSYLTHEHKGGA</sequence>
<protein>
    <submittedName>
        <fullName evidence="2">Uncharacterized protein</fullName>
    </submittedName>
</protein>
<evidence type="ECO:0000313" key="2">
    <source>
        <dbReference type="EMBL" id="QMU96294.1"/>
    </source>
</evidence>
<gene>
    <name evidence="2" type="ORF">FVO59_03030</name>
</gene>
<organism evidence="2 3">
    <name type="scientific">Microbacterium esteraromaticum</name>
    <dbReference type="NCBI Taxonomy" id="57043"/>
    <lineage>
        <taxon>Bacteria</taxon>
        <taxon>Bacillati</taxon>
        <taxon>Actinomycetota</taxon>
        <taxon>Actinomycetes</taxon>
        <taxon>Micrococcales</taxon>
        <taxon>Microbacteriaceae</taxon>
        <taxon>Microbacterium</taxon>
    </lineage>
</organism>
<reference evidence="2 3" key="1">
    <citation type="journal article" date="2020" name="Front. Microbiol.">
        <title>Design of Bacterial Strain-Specific qPCR Assays Using NGS Data and Publicly Available Resources and Its Application to Track Biocontrol Strains.</title>
        <authorList>
            <person name="Hernandez I."/>
            <person name="Sant C."/>
            <person name="Martinez R."/>
            <person name="Fernandez C."/>
        </authorList>
    </citation>
    <scope>NUCLEOTIDE SEQUENCE [LARGE SCALE GENOMIC DNA]</scope>
    <source>
        <strain evidence="2 3">B24</strain>
    </source>
</reference>
<dbReference type="EMBL" id="CP043732">
    <property type="protein sequence ID" value="QMU96294.1"/>
    <property type="molecule type" value="Genomic_DNA"/>
</dbReference>
<feature type="region of interest" description="Disordered" evidence="1">
    <location>
        <begin position="1"/>
        <end position="113"/>
    </location>
</feature>
<name>A0A7D7WFN2_9MICO</name>
<evidence type="ECO:0000256" key="1">
    <source>
        <dbReference type="SAM" id="MobiDB-lite"/>
    </source>
</evidence>
<accession>A0A7D7WFN2</accession>
<dbReference type="RefSeq" id="WP_182254513.1">
    <property type="nucleotide sequence ID" value="NZ_CP043732.1"/>
</dbReference>
<evidence type="ECO:0000313" key="3">
    <source>
        <dbReference type="Proteomes" id="UP000515708"/>
    </source>
</evidence>
<proteinExistence type="predicted"/>
<dbReference type="Proteomes" id="UP000515708">
    <property type="component" value="Chromosome"/>
</dbReference>
<dbReference type="AlphaFoldDB" id="A0A7D7WFN2"/>